<dbReference type="Proteomes" id="UP000245449">
    <property type="component" value="Unassembled WGS sequence"/>
</dbReference>
<reference evidence="2 3" key="1">
    <citation type="submission" date="2018-04" db="EMBL/GenBank/DDBJ databases">
        <title>Flavobacterium sp. nov., isolated from glacier ice.</title>
        <authorList>
            <person name="Liu Q."/>
            <person name="Xin Y.-H."/>
        </authorList>
    </citation>
    <scope>NUCLEOTIDE SEQUENCE [LARGE SCALE GENOMIC DNA]</scope>
    <source>
        <strain evidence="2 3">RB1R5</strain>
    </source>
</reference>
<dbReference type="PROSITE" id="PS51257">
    <property type="entry name" value="PROKAR_LIPOPROTEIN"/>
    <property type="match status" value="1"/>
</dbReference>
<evidence type="ECO:0000313" key="3">
    <source>
        <dbReference type="Proteomes" id="UP000245449"/>
    </source>
</evidence>
<dbReference type="InterPro" id="IPR008334">
    <property type="entry name" value="5'-Nucleotdase_C"/>
</dbReference>
<dbReference type="EMBL" id="QCZI01000004">
    <property type="protein sequence ID" value="PWA06174.1"/>
    <property type="molecule type" value="Genomic_DNA"/>
</dbReference>
<dbReference type="InterPro" id="IPR036907">
    <property type="entry name" value="5'-Nucleotdase_C_sf"/>
</dbReference>
<gene>
    <name evidence="2" type="ORF">DB895_04555</name>
</gene>
<name>A0A2U1JMG9_9FLAO</name>
<accession>A0A2U1JMG9</accession>
<feature type="domain" description="5'-Nucleotidase C-terminal" evidence="1">
    <location>
        <begin position="80"/>
        <end position="220"/>
    </location>
</feature>
<dbReference type="PRINTS" id="PR01607">
    <property type="entry name" value="APYRASEFAMLY"/>
</dbReference>
<dbReference type="Pfam" id="PF02872">
    <property type="entry name" value="5_nucleotid_C"/>
    <property type="match status" value="1"/>
</dbReference>
<dbReference type="PANTHER" id="PTHR11575">
    <property type="entry name" value="5'-NUCLEOTIDASE-RELATED"/>
    <property type="match status" value="1"/>
</dbReference>
<dbReference type="PANTHER" id="PTHR11575:SF24">
    <property type="entry name" value="5'-NUCLEOTIDASE"/>
    <property type="match status" value="1"/>
</dbReference>
<sequence>MVNLKNYNAFLQRFVIFLTFALLVSCGGQQMYVTKIEGKDIGITDKNKEVIAIEEFIKPYRATIDKDLNTVLAYSPQTLDKSGQWQTPMGNLLADITLQRSNLIFNAREKKTIAICLLNHGGIRSIIPKGNVTTRTAFEIQPFENTTQVIGLKGEQILEITQYIIKEKKPHPLSGMTFTIDKDNVAQNILVQGKPLENDKIYYVVTSDYLVNGGDNMLFFKKGVEKYDLDYKLRNIIIDYFKEVDTIPLITDKRISVD</sequence>
<dbReference type="AlphaFoldDB" id="A0A2U1JMG9"/>
<proteinExistence type="predicted"/>
<organism evidence="2 3">
    <name type="scientific">Flavobacterium psychrotolerans</name>
    <dbReference type="NCBI Taxonomy" id="2169410"/>
    <lineage>
        <taxon>Bacteria</taxon>
        <taxon>Pseudomonadati</taxon>
        <taxon>Bacteroidota</taxon>
        <taxon>Flavobacteriia</taxon>
        <taxon>Flavobacteriales</taxon>
        <taxon>Flavobacteriaceae</taxon>
        <taxon>Flavobacterium</taxon>
    </lineage>
</organism>
<evidence type="ECO:0000313" key="2">
    <source>
        <dbReference type="EMBL" id="PWA06174.1"/>
    </source>
</evidence>
<evidence type="ECO:0000259" key="1">
    <source>
        <dbReference type="Pfam" id="PF02872"/>
    </source>
</evidence>
<dbReference type="GO" id="GO:0016787">
    <property type="term" value="F:hydrolase activity"/>
    <property type="evidence" value="ECO:0007669"/>
    <property type="project" value="InterPro"/>
</dbReference>
<comment type="caution">
    <text evidence="2">The sequence shown here is derived from an EMBL/GenBank/DDBJ whole genome shotgun (WGS) entry which is preliminary data.</text>
</comment>
<dbReference type="OrthoDB" id="4762412at2"/>
<dbReference type="Gene3D" id="3.90.780.10">
    <property type="entry name" value="5'-Nucleotidase, C-terminal domain"/>
    <property type="match status" value="1"/>
</dbReference>
<dbReference type="InterPro" id="IPR006179">
    <property type="entry name" value="5_nucleotidase/apyrase"/>
</dbReference>
<keyword evidence="3" id="KW-1185">Reference proteome</keyword>
<dbReference type="RefSeq" id="WP_116724178.1">
    <property type="nucleotide sequence ID" value="NZ_QCZI01000004.1"/>
</dbReference>
<protein>
    <recommendedName>
        <fullName evidence="1">5'-Nucleotidase C-terminal domain-containing protein</fullName>
    </recommendedName>
</protein>
<dbReference type="GO" id="GO:0009166">
    <property type="term" value="P:nucleotide catabolic process"/>
    <property type="evidence" value="ECO:0007669"/>
    <property type="project" value="InterPro"/>
</dbReference>
<dbReference type="SUPFAM" id="SSF55816">
    <property type="entry name" value="5'-nucleotidase (syn. UDP-sugar hydrolase), C-terminal domain"/>
    <property type="match status" value="1"/>
</dbReference>